<name>A0A8C6MHJ7_NOTFU</name>
<reference evidence="3" key="1">
    <citation type="submission" date="2014-08" db="EMBL/GenBank/DDBJ databases">
        <authorList>
            <person name="Senf B."/>
            <person name="Petzold A."/>
            <person name="Downie B.R."/>
            <person name="Koch P."/>
            <person name="Platzer M."/>
        </authorList>
    </citation>
    <scope>NUCLEOTIDE SEQUENCE [LARGE SCALE GENOMIC DNA]</scope>
    <source>
        <strain evidence="3">GRZ</strain>
    </source>
</reference>
<keyword evidence="1" id="KW-0446">Lipid-binding</keyword>
<accession>A0A8C6MHJ7</accession>
<keyword evidence="4" id="KW-1185">Reference proteome</keyword>
<evidence type="ECO:0000259" key="2">
    <source>
        <dbReference type="PROSITE" id="PS51228"/>
    </source>
</evidence>
<dbReference type="GO" id="GO:0006631">
    <property type="term" value="P:fatty acid metabolic process"/>
    <property type="evidence" value="ECO:0007669"/>
    <property type="project" value="TreeGrafter"/>
</dbReference>
<dbReference type="InterPro" id="IPR014352">
    <property type="entry name" value="FERM/acyl-CoA-bd_prot_sf"/>
</dbReference>
<evidence type="ECO:0000313" key="4">
    <source>
        <dbReference type="Proteomes" id="UP000694548"/>
    </source>
</evidence>
<sequence>CFGQLWCNHNCSGPSGTDTPKFKKVADDVKKVKTQPTNEELLTLYGLYKQVLVGDVNTERPTVDPTGKAKWDAWQSRKGMSKDDAMATYITEANGIISKYGM</sequence>
<feature type="domain" description="ACB" evidence="2">
    <location>
        <begin position="21"/>
        <end position="102"/>
    </location>
</feature>
<dbReference type="Ensembl" id="ENSNFUT00015034578.1">
    <property type="protein sequence ID" value="ENSNFUP00015033085.1"/>
    <property type="gene ID" value="ENSNFUG00015015813.1"/>
</dbReference>
<reference evidence="3" key="3">
    <citation type="submission" date="2025-09" db="UniProtKB">
        <authorList>
            <consortium name="Ensembl"/>
        </authorList>
    </citation>
    <scope>IDENTIFICATION</scope>
</reference>
<dbReference type="Pfam" id="PF00887">
    <property type="entry name" value="ACBP"/>
    <property type="match status" value="1"/>
</dbReference>
<evidence type="ECO:0000313" key="3">
    <source>
        <dbReference type="Ensembl" id="ENSNFUP00015033085.1"/>
    </source>
</evidence>
<gene>
    <name evidence="3" type="primary">ACBD7</name>
</gene>
<proteinExistence type="predicted"/>
<dbReference type="GO" id="GO:0000062">
    <property type="term" value="F:fatty-acyl-CoA binding"/>
    <property type="evidence" value="ECO:0007669"/>
    <property type="project" value="InterPro"/>
</dbReference>
<reference evidence="3" key="2">
    <citation type="submission" date="2025-08" db="UniProtKB">
        <authorList>
            <consortium name="Ensembl"/>
        </authorList>
    </citation>
    <scope>IDENTIFICATION</scope>
</reference>
<dbReference type="SUPFAM" id="SSF47027">
    <property type="entry name" value="Acyl-CoA binding protein"/>
    <property type="match status" value="1"/>
</dbReference>
<organism evidence="3 4">
    <name type="scientific">Nothobranchius furzeri</name>
    <name type="common">Turquoise killifish</name>
    <dbReference type="NCBI Taxonomy" id="105023"/>
    <lineage>
        <taxon>Eukaryota</taxon>
        <taxon>Metazoa</taxon>
        <taxon>Chordata</taxon>
        <taxon>Craniata</taxon>
        <taxon>Vertebrata</taxon>
        <taxon>Euteleostomi</taxon>
        <taxon>Actinopterygii</taxon>
        <taxon>Neopterygii</taxon>
        <taxon>Teleostei</taxon>
        <taxon>Neoteleostei</taxon>
        <taxon>Acanthomorphata</taxon>
        <taxon>Ovalentaria</taxon>
        <taxon>Atherinomorphae</taxon>
        <taxon>Cyprinodontiformes</taxon>
        <taxon>Nothobranchiidae</taxon>
        <taxon>Nothobranchius</taxon>
    </lineage>
</organism>
<dbReference type="PROSITE" id="PS51228">
    <property type="entry name" value="ACB_2"/>
    <property type="match status" value="1"/>
</dbReference>
<dbReference type="PRINTS" id="PR00689">
    <property type="entry name" value="ACOABINDINGP"/>
</dbReference>
<dbReference type="PANTHER" id="PTHR23310:SF51">
    <property type="entry name" value="ACYL-COA-BINDING DOMAIN-CONTAINING PROTEIN 7"/>
    <property type="match status" value="1"/>
</dbReference>
<dbReference type="InterPro" id="IPR000582">
    <property type="entry name" value="Acyl-CoA-binding_protein"/>
</dbReference>
<dbReference type="PANTHER" id="PTHR23310">
    <property type="entry name" value="ACYL-COA-BINDING PROTEIN, ACBP"/>
    <property type="match status" value="1"/>
</dbReference>
<dbReference type="GeneTree" id="ENSGT00940000161184"/>
<dbReference type="AlphaFoldDB" id="A0A8C6MHJ7"/>
<evidence type="ECO:0000256" key="1">
    <source>
        <dbReference type="ARBA" id="ARBA00023121"/>
    </source>
</evidence>
<dbReference type="InterPro" id="IPR035984">
    <property type="entry name" value="Acyl-CoA-binding_sf"/>
</dbReference>
<dbReference type="Proteomes" id="UP000694548">
    <property type="component" value="Chromosome sgr05"/>
</dbReference>
<dbReference type="PROSITE" id="PS00880">
    <property type="entry name" value="ACB_1"/>
    <property type="match status" value="1"/>
</dbReference>
<dbReference type="InterPro" id="IPR022408">
    <property type="entry name" value="Acyl-CoA-binding_prot_CS"/>
</dbReference>
<dbReference type="Gene3D" id="1.20.80.10">
    <property type="match status" value="1"/>
</dbReference>
<protein>
    <submittedName>
        <fullName evidence="3">Acyl-CoA binding domain containing 7</fullName>
    </submittedName>
</protein>